<dbReference type="InterPro" id="IPR002941">
    <property type="entry name" value="DNA_methylase_N4/N6"/>
</dbReference>
<accession>A0ABU5NDP3</accession>
<keyword evidence="2" id="KW-0489">Methyltransferase</keyword>
<evidence type="ECO:0000313" key="9">
    <source>
        <dbReference type="Proteomes" id="UP001291687"/>
    </source>
</evidence>
<evidence type="ECO:0000256" key="4">
    <source>
        <dbReference type="ARBA" id="ARBA00022691"/>
    </source>
</evidence>
<reference evidence="8 9" key="1">
    <citation type="submission" date="2023-03" db="EMBL/GenBank/DDBJ databases">
        <title>Host association and intracellularity evolved multiple times independently in the Rickettsiales.</title>
        <authorList>
            <person name="Castelli M."/>
            <person name="Nardi T."/>
            <person name="Gammuto L."/>
            <person name="Bellinzona G."/>
            <person name="Sabaneyeva E."/>
            <person name="Potekhin A."/>
            <person name="Serra V."/>
            <person name="Petroni G."/>
            <person name="Sassera D."/>
        </authorList>
    </citation>
    <scope>NUCLEOTIDE SEQUENCE [LARGE SCALE GENOMIC DNA]</scope>
    <source>
        <strain evidence="8 9">Sr 2-6</strain>
    </source>
</reference>
<evidence type="ECO:0000313" key="8">
    <source>
        <dbReference type="EMBL" id="MEA0971279.1"/>
    </source>
</evidence>
<dbReference type="EC" id="2.1.1.-" evidence="6"/>
<comment type="caution">
    <text evidence="8">The sequence shown here is derived from an EMBL/GenBank/DDBJ whole genome shotgun (WGS) entry which is preliminary data.</text>
</comment>
<dbReference type="Pfam" id="PF01555">
    <property type="entry name" value="N6_N4_Mtase"/>
    <property type="match status" value="1"/>
</dbReference>
<feature type="domain" description="DNA methylase N-4/N-6" evidence="7">
    <location>
        <begin position="61"/>
        <end position="343"/>
    </location>
</feature>
<dbReference type="InterPro" id="IPR029063">
    <property type="entry name" value="SAM-dependent_MTases_sf"/>
</dbReference>
<gene>
    <name evidence="8" type="ORF">Megvenef_01254</name>
</gene>
<dbReference type="Proteomes" id="UP001291687">
    <property type="component" value="Unassembled WGS sequence"/>
</dbReference>
<evidence type="ECO:0000256" key="3">
    <source>
        <dbReference type="ARBA" id="ARBA00022679"/>
    </source>
</evidence>
<dbReference type="InterPro" id="IPR002052">
    <property type="entry name" value="DNA_methylase_N6_adenine_CS"/>
</dbReference>
<evidence type="ECO:0000256" key="6">
    <source>
        <dbReference type="RuleBase" id="RU362026"/>
    </source>
</evidence>
<evidence type="ECO:0000256" key="2">
    <source>
        <dbReference type="ARBA" id="ARBA00022603"/>
    </source>
</evidence>
<dbReference type="Gene3D" id="3.40.50.150">
    <property type="entry name" value="Vaccinia Virus protein VP39"/>
    <property type="match status" value="1"/>
</dbReference>
<sequence>MPILQWLDREKTIKQVSKVPYRLLEIDARFSYGDETSRNMLIQGDNLEALKALLPYYASKVKCIYIDPPYNTGSAFEHYDDNLEHSKWLDMMYPRLELLRELLSEDGSIFIQIDDDEHAYLKILLDEIFGRKNFINNIVWKRRGGSANPKNRLNTVTDHVLWYSKTSNYKVNHIFSMNDDITQEYIKKRFVNIDDAGRHFMKSPIQSPNYRPNLIYDYKGYKTPVKGYSISYELMQSWDVEGKLSFPDSKTQNINRKIYLDEYKGQPVSNLWCDIKVINPMSKERSDFDGGQKPEAFIERILTLATNENDLILDSFLGSGTTTAVAHKMNRRWIGIEMGEQAKTHCATRLQKVIDGEQGGISKDVNWQGGGGFRFYNLGESIFDQDGRINKNIKFEHLAAHIWFSETKTPLNQCHKKTENHI</sequence>
<dbReference type="InterPro" id="IPR001091">
    <property type="entry name" value="RM_Methyltransferase"/>
</dbReference>
<dbReference type="PIRSF" id="PIRSF015855">
    <property type="entry name" value="TypeIII_Mtase_mKpnI"/>
    <property type="match status" value="1"/>
</dbReference>
<dbReference type="SUPFAM" id="SSF53335">
    <property type="entry name" value="S-adenosyl-L-methionine-dependent methyltransferases"/>
    <property type="match status" value="1"/>
</dbReference>
<dbReference type="InterPro" id="IPR002295">
    <property type="entry name" value="N4/N6-MTase_EcoPI_Mod-like"/>
</dbReference>
<keyword evidence="3" id="KW-0808">Transferase</keyword>
<protein>
    <recommendedName>
        <fullName evidence="6">Methyltransferase</fullName>
        <ecNumber evidence="6">2.1.1.-</ecNumber>
    </recommendedName>
</protein>
<organism evidence="8 9">
    <name type="scientific">Candidatus Megaera venefica</name>
    <dbReference type="NCBI Taxonomy" id="2055910"/>
    <lineage>
        <taxon>Bacteria</taxon>
        <taxon>Pseudomonadati</taxon>
        <taxon>Pseudomonadota</taxon>
        <taxon>Alphaproteobacteria</taxon>
        <taxon>Rickettsiales</taxon>
        <taxon>Rickettsiaceae</taxon>
        <taxon>Candidatus Megaera</taxon>
    </lineage>
</organism>
<proteinExistence type="inferred from homology"/>
<dbReference type="EMBL" id="JARJFB010000106">
    <property type="protein sequence ID" value="MEA0971279.1"/>
    <property type="molecule type" value="Genomic_DNA"/>
</dbReference>
<dbReference type="PROSITE" id="PS00092">
    <property type="entry name" value="N6_MTASE"/>
    <property type="match status" value="1"/>
</dbReference>
<dbReference type="RefSeq" id="WP_322777181.1">
    <property type="nucleotide sequence ID" value="NZ_JARJFB010000106.1"/>
</dbReference>
<comment type="catalytic activity">
    <reaction evidence="5">
        <text>a 2'-deoxyadenosine in DNA + S-adenosyl-L-methionine = an N(6)-methyl-2'-deoxyadenosine in DNA + S-adenosyl-L-homocysteine + H(+)</text>
        <dbReference type="Rhea" id="RHEA:15197"/>
        <dbReference type="Rhea" id="RHEA-COMP:12418"/>
        <dbReference type="Rhea" id="RHEA-COMP:12419"/>
        <dbReference type="ChEBI" id="CHEBI:15378"/>
        <dbReference type="ChEBI" id="CHEBI:57856"/>
        <dbReference type="ChEBI" id="CHEBI:59789"/>
        <dbReference type="ChEBI" id="CHEBI:90615"/>
        <dbReference type="ChEBI" id="CHEBI:90616"/>
        <dbReference type="EC" id="2.1.1.72"/>
    </reaction>
</comment>
<keyword evidence="4" id="KW-0949">S-adenosyl-L-methionine</keyword>
<evidence type="ECO:0000259" key="7">
    <source>
        <dbReference type="Pfam" id="PF01555"/>
    </source>
</evidence>
<evidence type="ECO:0000256" key="5">
    <source>
        <dbReference type="ARBA" id="ARBA00047942"/>
    </source>
</evidence>
<evidence type="ECO:0000256" key="1">
    <source>
        <dbReference type="ARBA" id="ARBA00006594"/>
    </source>
</evidence>
<name>A0ABU5NDP3_9RICK</name>
<comment type="similarity">
    <text evidence="1 6">Belongs to the N(4)/N(6)-methyltransferase family.</text>
</comment>
<dbReference type="PRINTS" id="PR00508">
    <property type="entry name" value="S21N4MTFRASE"/>
</dbReference>
<keyword evidence="9" id="KW-1185">Reference proteome</keyword>